<dbReference type="InterPro" id="IPR010500">
    <property type="entry name" value="Hepcidin"/>
</dbReference>
<comment type="subcellular location">
    <subcellularLocation>
        <location evidence="1">Secreted</location>
    </subcellularLocation>
</comment>
<organism evidence="8 9">
    <name type="scientific">Myodes glareolus</name>
    <name type="common">Bank vole</name>
    <name type="synonym">Clethrionomys glareolus</name>
    <dbReference type="NCBI Taxonomy" id="447135"/>
    <lineage>
        <taxon>Eukaryota</taxon>
        <taxon>Metazoa</taxon>
        <taxon>Chordata</taxon>
        <taxon>Craniata</taxon>
        <taxon>Vertebrata</taxon>
        <taxon>Euteleostomi</taxon>
        <taxon>Mammalia</taxon>
        <taxon>Eutheria</taxon>
        <taxon>Euarchontoglires</taxon>
        <taxon>Glires</taxon>
        <taxon>Rodentia</taxon>
        <taxon>Myomorpha</taxon>
        <taxon>Muroidea</taxon>
        <taxon>Cricetidae</taxon>
        <taxon>Arvicolinae</taxon>
        <taxon>Myodes</taxon>
    </lineage>
</organism>
<dbReference type="GO" id="GO:0034760">
    <property type="term" value="P:negative regulation of iron ion transmembrane transport"/>
    <property type="evidence" value="ECO:0007669"/>
    <property type="project" value="TreeGrafter"/>
</dbReference>
<dbReference type="GO" id="GO:0005615">
    <property type="term" value="C:extracellular space"/>
    <property type="evidence" value="ECO:0007669"/>
    <property type="project" value="TreeGrafter"/>
</dbReference>
<keyword evidence="6" id="KW-1015">Disulfide bond</keyword>
<evidence type="ECO:0000256" key="5">
    <source>
        <dbReference type="ARBA" id="ARBA00022729"/>
    </source>
</evidence>
<evidence type="ECO:0000256" key="1">
    <source>
        <dbReference type="ARBA" id="ARBA00004613"/>
    </source>
</evidence>
<evidence type="ECO:0000256" key="4">
    <source>
        <dbReference type="ARBA" id="ARBA00022702"/>
    </source>
</evidence>
<evidence type="ECO:0000313" key="8">
    <source>
        <dbReference type="EMBL" id="KAK7800026.1"/>
    </source>
</evidence>
<comment type="similarity">
    <text evidence="2">Belongs to the hepcidin family.</text>
</comment>
<name>A0AAW0HEJ4_MYOGA</name>
<evidence type="ECO:0008006" key="10">
    <source>
        <dbReference type="Google" id="ProtNLM"/>
    </source>
</evidence>
<evidence type="ECO:0000256" key="3">
    <source>
        <dbReference type="ARBA" id="ARBA00022525"/>
    </source>
</evidence>
<dbReference type="PANTHER" id="PTHR16877:SF0">
    <property type="entry name" value="HEPCIDIN"/>
    <property type="match status" value="1"/>
</dbReference>
<protein>
    <recommendedName>
        <fullName evidence="10">Hepcidin</fullName>
    </recommendedName>
</protein>
<reference evidence="8 9" key="1">
    <citation type="journal article" date="2023" name="bioRxiv">
        <title>Conserved and derived expression patterns and positive selection on dental genes reveal complex evolutionary context of ever-growing rodent molars.</title>
        <authorList>
            <person name="Calamari Z.T."/>
            <person name="Song A."/>
            <person name="Cohen E."/>
            <person name="Akter M."/>
            <person name="Roy R.D."/>
            <person name="Hallikas O."/>
            <person name="Christensen M.M."/>
            <person name="Li P."/>
            <person name="Marangoni P."/>
            <person name="Jernvall J."/>
            <person name="Klein O.D."/>
        </authorList>
    </citation>
    <scope>NUCLEOTIDE SEQUENCE [LARGE SCALE GENOMIC DNA]</scope>
    <source>
        <strain evidence="8">V071</strain>
    </source>
</reference>
<evidence type="ECO:0000256" key="6">
    <source>
        <dbReference type="ARBA" id="ARBA00023157"/>
    </source>
</evidence>
<dbReference type="AlphaFoldDB" id="A0AAW0HEJ4"/>
<evidence type="ECO:0000256" key="2">
    <source>
        <dbReference type="ARBA" id="ARBA00008022"/>
    </source>
</evidence>
<evidence type="ECO:0000256" key="7">
    <source>
        <dbReference type="SAM" id="SignalP"/>
    </source>
</evidence>
<dbReference type="GO" id="GO:0006879">
    <property type="term" value="P:intracellular iron ion homeostasis"/>
    <property type="evidence" value="ECO:0007669"/>
    <property type="project" value="InterPro"/>
</dbReference>
<evidence type="ECO:0000313" key="9">
    <source>
        <dbReference type="Proteomes" id="UP001488838"/>
    </source>
</evidence>
<feature type="signal peptide" evidence="7">
    <location>
        <begin position="1"/>
        <end position="23"/>
    </location>
</feature>
<proteinExistence type="inferred from homology"/>
<keyword evidence="5 7" id="KW-0732">Signal</keyword>
<keyword evidence="4" id="KW-0372">Hormone</keyword>
<accession>A0AAW0HEJ4</accession>
<gene>
    <name evidence="8" type="ORF">U0070_022014</name>
</gene>
<dbReference type="GO" id="GO:0005179">
    <property type="term" value="F:hormone activity"/>
    <property type="evidence" value="ECO:0007669"/>
    <property type="project" value="UniProtKB-KW"/>
</dbReference>
<keyword evidence="9" id="KW-1185">Reference proteome</keyword>
<dbReference type="PANTHER" id="PTHR16877">
    <property type="entry name" value="HEPCIDIN"/>
    <property type="match status" value="1"/>
</dbReference>
<feature type="chain" id="PRO_5043743417" description="Hepcidin" evidence="7">
    <location>
        <begin position="24"/>
        <end position="83"/>
    </location>
</feature>
<dbReference type="Proteomes" id="UP001488838">
    <property type="component" value="Unassembled WGS sequence"/>
</dbReference>
<keyword evidence="3" id="KW-0964">Secreted</keyword>
<dbReference type="Pfam" id="PF06446">
    <property type="entry name" value="Hepcidin"/>
    <property type="match status" value="1"/>
</dbReference>
<comment type="caution">
    <text evidence="8">The sequence shown here is derived from an EMBL/GenBank/DDBJ whole genome shotgun (WGS) entry which is preliminary data.</text>
</comment>
<dbReference type="GO" id="GO:0042742">
    <property type="term" value="P:defense response to bacterium"/>
    <property type="evidence" value="ECO:0007669"/>
    <property type="project" value="TreeGrafter"/>
</dbReference>
<dbReference type="EMBL" id="JBBHLL010000578">
    <property type="protein sequence ID" value="KAK7800026.1"/>
    <property type="molecule type" value="Genomic_DNA"/>
</dbReference>
<sequence>MARCTKIQTACLLLLLIASLASSSFLQQLARQPEALQPGHGAEGRADETLPISMRTKRDTYFPVCVFCCRCCNNPHCGICCKT</sequence>